<evidence type="ECO:0000256" key="5">
    <source>
        <dbReference type="ARBA" id="ARBA00022989"/>
    </source>
</evidence>
<feature type="transmembrane region" description="Helical" evidence="9">
    <location>
        <begin position="360"/>
        <end position="379"/>
    </location>
</feature>
<dbReference type="InterPro" id="IPR036259">
    <property type="entry name" value="MFS_trans_sf"/>
</dbReference>
<accession>A0A0F0IF07</accession>
<feature type="transmembrane region" description="Helical" evidence="9">
    <location>
        <begin position="187"/>
        <end position="206"/>
    </location>
</feature>
<evidence type="ECO:0000256" key="4">
    <source>
        <dbReference type="ARBA" id="ARBA00022692"/>
    </source>
</evidence>
<feature type="domain" description="Major facilitator superfamily (MFS) profile" evidence="10">
    <location>
        <begin position="34"/>
        <end position="524"/>
    </location>
</feature>
<dbReference type="PANTHER" id="PTHR23501:SF187">
    <property type="entry name" value="MAJOR FACILITATOR SUPERFAMILY (MFS) PROFILE DOMAIN-CONTAINING PROTEIN"/>
    <property type="match status" value="1"/>
</dbReference>
<evidence type="ECO:0000256" key="1">
    <source>
        <dbReference type="ARBA" id="ARBA00004141"/>
    </source>
</evidence>
<dbReference type="Pfam" id="PF07690">
    <property type="entry name" value="MFS_1"/>
    <property type="match status" value="1"/>
</dbReference>
<comment type="caution">
    <text evidence="11">The sequence shown here is derived from an EMBL/GenBank/DDBJ whole genome shotgun (WGS) entry which is preliminary data.</text>
</comment>
<dbReference type="Gene3D" id="1.20.1250.20">
    <property type="entry name" value="MFS general substrate transporter like domains"/>
    <property type="match status" value="1"/>
</dbReference>
<dbReference type="Gene3D" id="1.20.1720.10">
    <property type="entry name" value="Multidrug resistance protein D"/>
    <property type="match status" value="1"/>
</dbReference>
<dbReference type="Proteomes" id="UP000033540">
    <property type="component" value="Unassembled WGS sequence"/>
</dbReference>
<organism evidence="11 12">
    <name type="scientific">Aspergillus parasiticus (strain ATCC 56775 / NRRL 5862 / SRRC 143 / SU-1)</name>
    <dbReference type="NCBI Taxonomy" id="1403190"/>
    <lineage>
        <taxon>Eukaryota</taxon>
        <taxon>Fungi</taxon>
        <taxon>Dikarya</taxon>
        <taxon>Ascomycota</taxon>
        <taxon>Pezizomycotina</taxon>
        <taxon>Eurotiomycetes</taxon>
        <taxon>Eurotiomycetidae</taxon>
        <taxon>Eurotiales</taxon>
        <taxon>Aspergillaceae</taxon>
        <taxon>Aspergillus</taxon>
        <taxon>Aspergillus subgen. Circumdati</taxon>
    </lineage>
</organism>
<feature type="transmembrane region" description="Helical" evidence="9">
    <location>
        <begin position="501"/>
        <end position="519"/>
    </location>
</feature>
<dbReference type="GO" id="GO:0005886">
    <property type="term" value="C:plasma membrane"/>
    <property type="evidence" value="ECO:0007669"/>
    <property type="project" value="TreeGrafter"/>
</dbReference>
<dbReference type="PANTHER" id="PTHR23501">
    <property type="entry name" value="MAJOR FACILITATOR SUPERFAMILY"/>
    <property type="match status" value="1"/>
</dbReference>
<comment type="similarity">
    <text evidence="2">Belongs to the major facilitator superfamily.</text>
</comment>
<feature type="transmembrane region" description="Helical" evidence="9">
    <location>
        <begin position="99"/>
        <end position="118"/>
    </location>
</feature>
<feature type="transmembrane region" description="Helical" evidence="9">
    <location>
        <begin position="226"/>
        <end position="246"/>
    </location>
</feature>
<comment type="subcellular location">
    <subcellularLocation>
        <location evidence="1">Membrane</location>
        <topology evidence="1">Multi-pass membrane protein</topology>
    </subcellularLocation>
</comment>
<dbReference type="EMBL" id="JZEE01000310">
    <property type="protein sequence ID" value="KJK66305.1"/>
    <property type="molecule type" value="Genomic_DNA"/>
</dbReference>
<evidence type="ECO:0000313" key="11">
    <source>
        <dbReference type="EMBL" id="KJK66305.1"/>
    </source>
</evidence>
<dbReference type="InterPro" id="IPR011701">
    <property type="entry name" value="MFS"/>
</dbReference>
<dbReference type="PRINTS" id="PR01036">
    <property type="entry name" value="TCRTETB"/>
</dbReference>
<dbReference type="InterPro" id="IPR005829">
    <property type="entry name" value="Sugar_transporter_CS"/>
</dbReference>
<proteinExistence type="inferred from homology"/>
<keyword evidence="6 9" id="KW-0472">Membrane</keyword>
<name>A0A0F0IF07_ASPPU</name>
<feature type="region of interest" description="Disordered" evidence="8">
    <location>
        <begin position="1"/>
        <end position="21"/>
    </location>
</feature>
<evidence type="ECO:0000256" key="7">
    <source>
        <dbReference type="ARBA" id="ARBA00023180"/>
    </source>
</evidence>
<sequence length="547" mass="58964">MSGSVASPAEHAGARSSITNDQATQKHPWRFWAIIIALSLTGLLSTIEGTIITSALPTITKALGGSSAYIWVPNAYFLASLTILPLVAQASDIFGRRPLLLMAVALFILGSGLCGGASSMRMLIAARTVQGLGGGAIALLINTVVTDLVPLRERGKYMALIQMTATIGAALGPFLGGLITDHSTWRWVFYLNIPIGGTAFVALFLFLRLNYERDQTWKQRLGRLDIAGNAIFIAAIIAVLIALTWGGTIYDWGTYHIVVPIVLGFVGIGLFITFEWTFSKEPSFPRSIVSNRTSIAALILCFTHSICVYWTFYFLPIYFQAVRGVSAMRSGINTLPVFAGVLPFAILGGILLSKLGRYKPLHFLGFIPLTIALGLFSLLTADSSTAAWVCFQLLCSVGAGLLSGITLPAMQAPLDESLVAVTTGVWSFARGFGSVWGVTIPSAIYNNECRKNAKSVTDPAIAHYLTGGRAYEYSTKAFLDSIQDPASREQVVQVFQKSLRTVWLVAIAFAGLGLLVTLVEEEVKLRDKLNTKFGLDEKGGDESSDKV</sequence>
<evidence type="ECO:0000256" key="9">
    <source>
        <dbReference type="SAM" id="Phobius"/>
    </source>
</evidence>
<dbReference type="GO" id="GO:0022857">
    <property type="term" value="F:transmembrane transporter activity"/>
    <property type="evidence" value="ECO:0007669"/>
    <property type="project" value="InterPro"/>
</dbReference>
<keyword evidence="4 9" id="KW-0812">Transmembrane</keyword>
<dbReference type="CDD" id="cd17502">
    <property type="entry name" value="MFS_Azr1_MDR_like"/>
    <property type="match status" value="1"/>
</dbReference>
<evidence type="ECO:0000256" key="3">
    <source>
        <dbReference type="ARBA" id="ARBA00022448"/>
    </source>
</evidence>
<dbReference type="InterPro" id="IPR020846">
    <property type="entry name" value="MFS_dom"/>
</dbReference>
<evidence type="ECO:0000313" key="12">
    <source>
        <dbReference type="Proteomes" id="UP000033540"/>
    </source>
</evidence>
<feature type="transmembrane region" description="Helical" evidence="9">
    <location>
        <begin position="31"/>
        <end position="56"/>
    </location>
</feature>
<reference evidence="11 12" key="1">
    <citation type="submission" date="2015-02" db="EMBL/GenBank/DDBJ databases">
        <title>Draft genome sequence of Aspergillus parasiticus SU-1.</title>
        <authorList>
            <person name="Yu J."/>
            <person name="Fedorova N."/>
            <person name="Yin Y."/>
            <person name="Losada L."/>
            <person name="Zafar N."/>
            <person name="Taujale R."/>
            <person name="Ehrlich K.C."/>
            <person name="Bhatnagar D."/>
            <person name="Cleveland T.E."/>
            <person name="Bennett J.W."/>
            <person name="Nierman W.C."/>
        </authorList>
    </citation>
    <scope>NUCLEOTIDE SEQUENCE [LARGE SCALE GENOMIC DNA]</scope>
    <source>
        <strain evidence="12">ATCC 56775 / NRRL 5862 / SRRC 143 / SU-1</strain>
    </source>
</reference>
<gene>
    <name evidence="11" type="ORF">P875_00021577</name>
</gene>
<feature type="transmembrane region" description="Helical" evidence="9">
    <location>
        <begin position="252"/>
        <end position="274"/>
    </location>
</feature>
<evidence type="ECO:0000256" key="8">
    <source>
        <dbReference type="SAM" id="MobiDB-lite"/>
    </source>
</evidence>
<feature type="transmembrane region" description="Helical" evidence="9">
    <location>
        <begin position="157"/>
        <end position="175"/>
    </location>
</feature>
<dbReference type="PROSITE" id="PS00216">
    <property type="entry name" value="SUGAR_TRANSPORT_1"/>
    <property type="match status" value="1"/>
</dbReference>
<evidence type="ECO:0000259" key="10">
    <source>
        <dbReference type="PROSITE" id="PS50850"/>
    </source>
</evidence>
<feature type="transmembrane region" description="Helical" evidence="9">
    <location>
        <begin position="295"/>
        <end position="315"/>
    </location>
</feature>
<evidence type="ECO:0000256" key="6">
    <source>
        <dbReference type="ARBA" id="ARBA00023136"/>
    </source>
</evidence>
<keyword evidence="5 9" id="KW-1133">Transmembrane helix</keyword>
<keyword evidence="7" id="KW-0325">Glycoprotein</keyword>
<feature type="transmembrane region" description="Helical" evidence="9">
    <location>
        <begin position="124"/>
        <end position="145"/>
    </location>
</feature>
<keyword evidence="3" id="KW-0813">Transport</keyword>
<dbReference type="OrthoDB" id="10021397at2759"/>
<dbReference type="SUPFAM" id="SSF103473">
    <property type="entry name" value="MFS general substrate transporter"/>
    <property type="match status" value="1"/>
</dbReference>
<evidence type="ECO:0000256" key="2">
    <source>
        <dbReference type="ARBA" id="ARBA00008335"/>
    </source>
</evidence>
<feature type="transmembrane region" description="Helical" evidence="9">
    <location>
        <begin position="385"/>
        <end position="407"/>
    </location>
</feature>
<protein>
    <submittedName>
        <fullName evidence="11">Drug resistance transporter EmrB/QacA subfamily protein</fullName>
    </submittedName>
</protein>
<feature type="transmembrane region" description="Helical" evidence="9">
    <location>
        <begin position="68"/>
        <end position="87"/>
    </location>
</feature>
<dbReference type="PROSITE" id="PS50850">
    <property type="entry name" value="MFS"/>
    <property type="match status" value="1"/>
</dbReference>
<dbReference type="AlphaFoldDB" id="A0A0F0IF07"/>
<feature type="transmembrane region" description="Helical" evidence="9">
    <location>
        <begin position="335"/>
        <end position="353"/>
    </location>
</feature>